<dbReference type="Pfam" id="PF14159">
    <property type="entry name" value="CAAD"/>
    <property type="match status" value="1"/>
</dbReference>
<dbReference type="PANTHER" id="PTHR33222">
    <property type="match status" value="1"/>
</dbReference>
<dbReference type="EMBL" id="SIDB01000009">
    <property type="protein sequence ID" value="KAI3428646.1"/>
    <property type="molecule type" value="Genomic_DNA"/>
</dbReference>
<keyword evidence="5" id="KW-1185">Reference proteome</keyword>
<keyword evidence="2" id="KW-1133">Transmembrane helix</keyword>
<evidence type="ECO:0000259" key="3">
    <source>
        <dbReference type="Pfam" id="PF14159"/>
    </source>
</evidence>
<dbReference type="InterPro" id="IPR025564">
    <property type="entry name" value="CAAD_dom"/>
</dbReference>
<dbReference type="PANTHER" id="PTHR33222:SF4">
    <property type="entry name" value="PROTEIN CURVATURE THYLAKOID 1A, CHLOROPLASTIC"/>
    <property type="match status" value="1"/>
</dbReference>
<reference evidence="4" key="1">
    <citation type="journal article" date="2019" name="Plant J.">
        <title>Chlorella vulgaris genome assembly and annotation reveals the molecular basis for metabolic acclimation to high light conditions.</title>
        <authorList>
            <person name="Cecchin M."/>
            <person name="Marcolungo L."/>
            <person name="Rossato M."/>
            <person name="Girolomoni L."/>
            <person name="Cosentino E."/>
            <person name="Cuine S."/>
            <person name="Li-Beisson Y."/>
            <person name="Delledonne M."/>
            <person name="Ballottari M."/>
        </authorList>
    </citation>
    <scope>NUCLEOTIDE SEQUENCE</scope>
    <source>
        <strain evidence="4">211/11P</strain>
    </source>
</reference>
<comment type="subcellular location">
    <subcellularLocation>
        <location evidence="1">Membrane</location>
        <topology evidence="1">Multi-pass membrane protein</topology>
    </subcellularLocation>
</comment>
<evidence type="ECO:0000313" key="4">
    <source>
        <dbReference type="EMBL" id="KAI3428646.1"/>
    </source>
</evidence>
<dbReference type="GO" id="GO:0009579">
    <property type="term" value="C:thylakoid"/>
    <property type="evidence" value="ECO:0007669"/>
    <property type="project" value="InterPro"/>
</dbReference>
<proteinExistence type="predicted"/>
<dbReference type="OrthoDB" id="514631at2759"/>
<protein>
    <recommendedName>
        <fullName evidence="3">Cyanobacterial aminoacyl-tRNA synthetase CAAD domain-containing protein</fullName>
    </recommendedName>
</protein>
<dbReference type="Proteomes" id="UP001055712">
    <property type="component" value="Unassembled WGS sequence"/>
</dbReference>
<dbReference type="InterPro" id="IPR033344">
    <property type="entry name" value="CURT1"/>
</dbReference>
<dbReference type="AlphaFoldDB" id="A0A9D4TLE7"/>
<evidence type="ECO:0000313" key="5">
    <source>
        <dbReference type="Proteomes" id="UP001055712"/>
    </source>
</evidence>
<organism evidence="4 5">
    <name type="scientific">Chlorella vulgaris</name>
    <name type="common">Green alga</name>
    <dbReference type="NCBI Taxonomy" id="3077"/>
    <lineage>
        <taxon>Eukaryota</taxon>
        <taxon>Viridiplantae</taxon>
        <taxon>Chlorophyta</taxon>
        <taxon>core chlorophytes</taxon>
        <taxon>Trebouxiophyceae</taxon>
        <taxon>Chlorellales</taxon>
        <taxon>Chlorellaceae</taxon>
        <taxon>Chlorella clade</taxon>
        <taxon>Chlorella</taxon>
    </lineage>
</organism>
<feature type="transmembrane region" description="Helical" evidence="2">
    <location>
        <begin position="76"/>
        <end position="96"/>
    </location>
</feature>
<accession>A0A9D4TLE7</accession>
<evidence type="ECO:0000256" key="2">
    <source>
        <dbReference type="SAM" id="Phobius"/>
    </source>
</evidence>
<dbReference type="GO" id="GO:0016020">
    <property type="term" value="C:membrane"/>
    <property type="evidence" value="ECO:0007669"/>
    <property type="project" value="UniProtKB-SubCell"/>
</dbReference>
<feature type="transmembrane region" description="Helical" evidence="2">
    <location>
        <begin position="102"/>
        <end position="122"/>
    </location>
</feature>
<reference evidence="4" key="2">
    <citation type="submission" date="2020-11" db="EMBL/GenBank/DDBJ databases">
        <authorList>
            <person name="Cecchin M."/>
            <person name="Marcolungo L."/>
            <person name="Rossato M."/>
            <person name="Girolomoni L."/>
            <person name="Cosentino E."/>
            <person name="Cuine S."/>
            <person name="Li-Beisson Y."/>
            <person name="Delledonne M."/>
            <person name="Ballottari M."/>
        </authorList>
    </citation>
    <scope>NUCLEOTIDE SEQUENCE</scope>
    <source>
        <strain evidence="4">211/11P</strain>
        <tissue evidence="4">Whole cell</tissue>
    </source>
</reference>
<keyword evidence="2" id="KW-0812">Transmembrane</keyword>
<keyword evidence="2" id="KW-0472">Membrane</keyword>
<gene>
    <name evidence="4" type="ORF">D9Q98_007469</name>
</gene>
<comment type="caution">
    <text evidence="4">The sequence shown here is derived from an EMBL/GenBank/DDBJ whole genome shotgun (WGS) entry which is preliminary data.</text>
</comment>
<name>A0A9D4TLE7_CHLVU</name>
<sequence length="149" mass="16183">MICAASTRFTAPLSRSAAVSRRCVRKAVVRPVAIAFPTDSEEVTDLLKGKSSELQDKASEIVSWAKAKWEASDNKPGIVATGSAALFGLYLTSGVISTIDRLPLMHTVFELLGLSVTAWFAYRWFFVAGEKEAITSQVSRITKDIGLDL</sequence>
<feature type="domain" description="Cyanobacterial aminoacyl-tRNA synthetase CAAD" evidence="3">
    <location>
        <begin position="66"/>
        <end position="145"/>
    </location>
</feature>
<evidence type="ECO:0000256" key="1">
    <source>
        <dbReference type="ARBA" id="ARBA00004141"/>
    </source>
</evidence>